<reference evidence="3" key="1">
    <citation type="submission" date="2022-07" db="EMBL/GenBank/DDBJ databases">
        <title>Genome Sequence of Leucocoprinus birnbaumii.</title>
        <authorList>
            <person name="Buettner E."/>
        </authorList>
    </citation>
    <scope>NUCLEOTIDE SEQUENCE</scope>
    <source>
        <strain evidence="3">VT141</strain>
    </source>
</reference>
<dbReference type="InterPro" id="IPR045340">
    <property type="entry name" value="DUF6533"/>
</dbReference>
<name>A0AAD5W1T4_9AGAR</name>
<keyword evidence="1" id="KW-1133">Transmembrane helix</keyword>
<keyword evidence="1" id="KW-0472">Membrane</keyword>
<dbReference type="EMBL" id="JANIEX010000218">
    <property type="protein sequence ID" value="KAJ3570795.1"/>
    <property type="molecule type" value="Genomic_DNA"/>
</dbReference>
<organism evidence="3 4">
    <name type="scientific">Leucocoprinus birnbaumii</name>
    <dbReference type="NCBI Taxonomy" id="56174"/>
    <lineage>
        <taxon>Eukaryota</taxon>
        <taxon>Fungi</taxon>
        <taxon>Dikarya</taxon>
        <taxon>Basidiomycota</taxon>
        <taxon>Agaricomycotina</taxon>
        <taxon>Agaricomycetes</taxon>
        <taxon>Agaricomycetidae</taxon>
        <taxon>Agaricales</taxon>
        <taxon>Agaricineae</taxon>
        <taxon>Agaricaceae</taxon>
        <taxon>Leucocoprinus</taxon>
    </lineage>
</organism>
<feature type="transmembrane region" description="Helical" evidence="1">
    <location>
        <begin position="146"/>
        <end position="168"/>
    </location>
</feature>
<feature type="transmembrane region" description="Helical" evidence="1">
    <location>
        <begin position="202"/>
        <end position="222"/>
    </location>
</feature>
<feature type="domain" description="DUF6533" evidence="2">
    <location>
        <begin position="23"/>
        <end position="58"/>
    </location>
</feature>
<dbReference type="Proteomes" id="UP001213000">
    <property type="component" value="Unassembled WGS sequence"/>
</dbReference>
<proteinExistence type="predicted"/>
<feature type="transmembrane region" description="Helical" evidence="1">
    <location>
        <begin position="86"/>
        <end position="107"/>
    </location>
</feature>
<sequence>MEVSLQAIQDLFTAIERSREINVLDWLLTFQLETSLIWPAKWNNAKVLYLLTRYLPIIDVFLVMYHQFGLSLSAAMCEATYEAACWLVIVGMVCAEIILTIRTWAIWRRDMRIAIALPALFMMMLTSIIVVMTFHLQRSQNQASPLPRFTGCIVVGQTGILSACYIALMTYDTYIQATDRELAQYERGGNSKFIRVVYRDGIIYYIYLFILSFANAVLILKLSRSHHDVNMLVMMERVVHSVLACRVVLGLREQGYNHQASCVGQEISLLTFGRRESMQTEEE</sequence>
<keyword evidence="4" id="KW-1185">Reference proteome</keyword>
<feature type="transmembrane region" description="Helical" evidence="1">
    <location>
        <begin position="113"/>
        <end position="134"/>
    </location>
</feature>
<feature type="transmembrane region" description="Helical" evidence="1">
    <location>
        <begin position="47"/>
        <end position="65"/>
    </location>
</feature>
<evidence type="ECO:0000259" key="2">
    <source>
        <dbReference type="Pfam" id="PF20151"/>
    </source>
</evidence>
<accession>A0AAD5W1T4</accession>
<dbReference type="AlphaFoldDB" id="A0AAD5W1T4"/>
<evidence type="ECO:0000313" key="3">
    <source>
        <dbReference type="EMBL" id="KAJ3570795.1"/>
    </source>
</evidence>
<gene>
    <name evidence="3" type="ORF">NP233_g4168</name>
</gene>
<protein>
    <recommendedName>
        <fullName evidence="2">DUF6533 domain-containing protein</fullName>
    </recommendedName>
</protein>
<evidence type="ECO:0000256" key="1">
    <source>
        <dbReference type="SAM" id="Phobius"/>
    </source>
</evidence>
<dbReference type="Pfam" id="PF20151">
    <property type="entry name" value="DUF6533"/>
    <property type="match status" value="1"/>
</dbReference>
<keyword evidence="1" id="KW-0812">Transmembrane</keyword>
<comment type="caution">
    <text evidence="3">The sequence shown here is derived from an EMBL/GenBank/DDBJ whole genome shotgun (WGS) entry which is preliminary data.</text>
</comment>
<evidence type="ECO:0000313" key="4">
    <source>
        <dbReference type="Proteomes" id="UP001213000"/>
    </source>
</evidence>